<dbReference type="PROSITE" id="PS50932">
    <property type="entry name" value="HTH_LACI_2"/>
    <property type="match status" value="1"/>
</dbReference>
<evidence type="ECO:0000259" key="4">
    <source>
        <dbReference type="PROSITE" id="PS50932"/>
    </source>
</evidence>
<dbReference type="InterPro" id="IPR000843">
    <property type="entry name" value="HTH_LacI"/>
</dbReference>
<dbReference type="CDD" id="cd06267">
    <property type="entry name" value="PBP1_LacI_sugar_binding-like"/>
    <property type="match status" value="1"/>
</dbReference>
<dbReference type="SUPFAM" id="SSF53822">
    <property type="entry name" value="Periplasmic binding protein-like I"/>
    <property type="match status" value="1"/>
</dbReference>
<dbReference type="Gene3D" id="1.10.260.40">
    <property type="entry name" value="lambda repressor-like DNA-binding domains"/>
    <property type="match status" value="1"/>
</dbReference>
<keyword evidence="2" id="KW-0238">DNA-binding</keyword>
<dbReference type="SMART" id="SM00354">
    <property type="entry name" value="HTH_LACI"/>
    <property type="match status" value="1"/>
</dbReference>
<dbReference type="InterPro" id="IPR046335">
    <property type="entry name" value="LacI/GalR-like_sensor"/>
</dbReference>
<dbReference type="PANTHER" id="PTHR30146">
    <property type="entry name" value="LACI-RELATED TRANSCRIPTIONAL REPRESSOR"/>
    <property type="match status" value="1"/>
</dbReference>
<gene>
    <name evidence="6" type="ORF">G1C97_1815</name>
</gene>
<evidence type="ECO:0000256" key="3">
    <source>
        <dbReference type="ARBA" id="ARBA00023163"/>
    </source>
</evidence>
<dbReference type="SUPFAM" id="SSF47413">
    <property type="entry name" value="lambda repressor-like DNA-binding domains"/>
    <property type="match status" value="1"/>
</dbReference>
<reference evidence="6 7" key="1">
    <citation type="submission" date="2020-02" db="EMBL/GenBank/DDBJ databases">
        <title>Characterization of phylogenetic diversity of novel bifidobacterial species isolated in Czech ZOOs.</title>
        <authorList>
            <person name="Lugli G.A."/>
            <person name="Vera N.B."/>
            <person name="Ventura M."/>
        </authorList>
    </citation>
    <scope>NUCLEOTIDE SEQUENCE [LARGE SCALE GENOMIC DNA]</scope>
    <source>
        <strain evidence="6 7">DSM 109959</strain>
    </source>
</reference>
<evidence type="ECO:0000256" key="2">
    <source>
        <dbReference type="ARBA" id="ARBA00023125"/>
    </source>
</evidence>
<dbReference type="Pfam" id="PF13377">
    <property type="entry name" value="Peripla_BP_3"/>
    <property type="match status" value="1"/>
</dbReference>
<dbReference type="CDD" id="cd01392">
    <property type="entry name" value="HTH_LacI"/>
    <property type="match status" value="1"/>
</dbReference>
<evidence type="ECO:0000313" key="6">
    <source>
        <dbReference type="EMBL" id="NMM98857.1"/>
    </source>
</evidence>
<dbReference type="PROSITE" id="PS50943">
    <property type="entry name" value="HTH_CROC1"/>
    <property type="match status" value="1"/>
</dbReference>
<dbReference type="AlphaFoldDB" id="A0A7Y0EYT3"/>
<proteinExistence type="predicted"/>
<sequence>MIMAGKKATIRDVAQLAGVSYGTVSRYLNGNTHVSTAAAERIAKAIEAAQYTPNQAARSLAQQRTQTIALVIQVESNETLIQASVSEAMASANQTIGDADYQMVTLIANTEASTRRIAQLVNSDFADGYLLFSLSEDDALAEAFLNTDSPVVVSEVSNNNEWQFPTVDFTNADGQRQITEYLLHKGRERLAYICGPGYSPSAVNRLKGFRQAMGERFDENKVYYSDDWEMNSGEMAAVAFQPMLGELDGIVCANDDIAIGVINQLTRFGYRVPDDIAVTGFDDSPLAVLSNPKITTVRQDSRLHGRTMAELVLSMMKGTKVEHGYVKLLPTSIVERQSA</sequence>
<accession>A0A7Y0EYT3</accession>
<dbReference type="PROSITE" id="PS00356">
    <property type="entry name" value="HTH_LACI_1"/>
    <property type="match status" value="1"/>
</dbReference>
<dbReference type="InterPro" id="IPR001387">
    <property type="entry name" value="Cro/C1-type_HTH"/>
</dbReference>
<evidence type="ECO:0000256" key="1">
    <source>
        <dbReference type="ARBA" id="ARBA00023015"/>
    </source>
</evidence>
<dbReference type="GO" id="GO:0000976">
    <property type="term" value="F:transcription cis-regulatory region binding"/>
    <property type="evidence" value="ECO:0007669"/>
    <property type="project" value="TreeGrafter"/>
</dbReference>
<feature type="domain" description="HTH lacI-type" evidence="4">
    <location>
        <begin position="8"/>
        <end position="62"/>
    </location>
</feature>
<keyword evidence="3" id="KW-0804">Transcription</keyword>
<dbReference type="PANTHER" id="PTHR30146:SF153">
    <property type="entry name" value="LACTOSE OPERON REPRESSOR"/>
    <property type="match status" value="1"/>
</dbReference>
<dbReference type="EMBL" id="JAAIIG010000009">
    <property type="protein sequence ID" value="NMM98857.1"/>
    <property type="molecule type" value="Genomic_DNA"/>
</dbReference>
<dbReference type="Gene3D" id="3.40.50.2300">
    <property type="match status" value="2"/>
</dbReference>
<comment type="caution">
    <text evidence="6">The sequence shown here is derived from an EMBL/GenBank/DDBJ whole genome shotgun (WGS) entry which is preliminary data.</text>
</comment>
<keyword evidence="7" id="KW-1185">Reference proteome</keyword>
<feature type="domain" description="HTH cro/C1-type" evidence="5">
    <location>
        <begin position="9"/>
        <end position="56"/>
    </location>
</feature>
<dbReference type="PRINTS" id="PR00036">
    <property type="entry name" value="HTHLACI"/>
</dbReference>
<dbReference type="InterPro" id="IPR028082">
    <property type="entry name" value="Peripla_BP_I"/>
</dbReference>
<organism evidence="6 7">
    <name type="scientific">Bifidobacterium olomucense</name>
    <dbReference type="NCBI Taxonomy" id="2675324"/>
    <lineage>
        <taxon>Bacteria</taxon>
        <taxon>Bacillati</taxon>
        <taxon>Actinomycetota</taxon>
        <taxon>Actinomycetes</taxon>
        <taxon>Bifidobacteriales</taxon>
        <taxon>Bifidobacteriaceae</taxon>
        <taxon>Bifidobacterium</taxon>
    </lineage>
</organism>
<name>A0A7Y0EYT3_9BIFI</name>
<dbReference type="Pfam" id="PF00356">
    <property type="entry name" value="LacI"/>
    <property type="match status" value="1"/>
</dbReference>
<dbReference type="GO" id="GO:0003700">
    <property type="term" value="F:DNA-binding transcription factor activity"/>
    <property type="evidence" value="ECO:0007669"/>
    <property type="project" value="TreeGrafter"/>
</dbReference>
<evidence type="ECO:0000259" key="5">
    <source>
        <dbReference type="PROSITE" id="PS50943"/>
    </source>
</evidence>
<dbReference type="InterPro" id="IPR010982">
    <property type="entry name" value="Lambda_DNA-bd_dom_sf"/>
</dbReference>
<dbReference type="Proteomes" id="UP000543419">
    <property type="component" value="Unassembled WGS sequence"/>
</dbReference>
<protein>
    <submittedName>
        <fullName evidence="6">Transcriptional regulator</fullName>
    </submittedName>
</protein>
<evidence type="ECO:0000313" key="7">
    <source>
        <dbReference type="Proteomes" id="UP000543419"/>
    </source>
</evidence>
<keyword evidence="1" id="KW-0805">Transcription regulation</keyword>